<reference evidence="2" key="1">
    <citation type="journal article" date="2020" name="New Phytol.">
        <title>Comparative genomics reveals dynamic genome evolution in host specialist ectomycorrhizal fungi.</title>
        <authorList>
            <person name="Lofgren L.A."/>
            <person name="Nguyen N.H."/>
            <person name="Vilgalys R."/>
            <person name="Ruytinx J."/>
            <person name="Liao H.L."/>
            <person name="Branco S."/>
            <person name="Kuo A."/>
            <person name="LaButti K."/>
            <person name="Lipzen A."/>
            <person name="Andreopoulos W."/>
            <person name="Pangilinan J."/>
            <person name="Riley R."/>
            <person name="Hundley H."/>
            <person name="Na H."/>
            <person name="Barry K."/>
            <person name="Grigoriev I.V."/>
            <person name="Stajich J.E."/>
            <person name="Kennedy P.G."/>
        </authorList>
    </citation>
    <scope>NUCLEOTIDE SEQUENCE</scope>
    <source>
        <strain evidence="2">S12</strain>
    </source>
</reference>
<dbReference type="EMBL" id="JABBWE010000010">
    <property type="protein sequence ID" value="KAG1799724.1"/>
    <property type="molecule type" value="Genomic_DNA"/>
</dbReference>
<feature type="coiled-coil region" evidence="1">
    <location>
        <begin position="92"/>
        <end position="119"/>
    </location>
</feature>
<keyword evidence="1" id="KW-0175">Coiled coil</keyword>
<sequence>MVALMSDLQMTSYRTAMRLERERVPTPCISALQLPYSADSSTSVAARSLMAGFGRLTKINTSVRRSTTSLSTTTLTAAPNRSLTFGQSTPTLTLEEQAQRDLEEDRKDAEREMQRYEEAALLDATAERTADIVRFWEVRARFYFFNYPLNEYNIFCSKKNIYSRCFSVSQWMVFPRRLHLSLPNESSHLAKRHAQIGVPTSHQQFSKLYKYSSSLTSKTG</sequence>
<dbReference type="Proteomes" id="UP000719766">
    <property type="component" value="Unassembled WGS sequence"/>
</dbReference>
<protein>
    <submittedName>
        <fullName evidence="2">Uncharacterized protein</fullName>
    </submittedName>
</protein>
<dbReference type="AlphaFoldDB" id="A0A9P7DPA8"/>
<dbReference type="OrthoDB" id="2689697at2759"/>
<evidence type="ECO:0000313" key="3">
    <source>
        <dbReference type="Proteomes" id="UP000719766"/>
    </source>
</evidence>
<accession>A0A9P7DPA8</accession>
<dbReference type="GeneID" id="64604828"/>
<proteinExistence type="predicted"/>
<organism evidence="2 3">
    <name type="scientific">Suillus plorans</name>
    <dbReference type="NCBI Taxonomy" id="116603"/>
    <lineage>
        <taxon>Eukaryota</taxon>
        <taxon>Fungi</taxon>
        <taxon>Dikarya</taxon>
        <taxon>Basidiomycota</taxon>
        <taxon>Agaricomycotina</taxon>
        <taxon>Agaricomycetes</taxon>
        <taxon>Agaricomycetidae</taxon>
        <taxon>Boletales</taxon>
        <taxon>Suillineae</taxon>
        <taxon>Suillaceae</taxon>
        <taxon>Suillus</taxon>
    </lineage>
</organism>
<gene>
    <name evidence="2" type="ORF">HD556DRAFT_60231</name>
</gene>
<dbReference type="RefSeq" id="XP_041163947.1">
    <property type="nucleotide sequence ID" value="XM_041311064.1"/>
</dbReference>
<name>A0A9P7DPA8_9AGAM</name>
<keyword evidence="3" id="KW-1185">Reference proteome</keyword>
<evidence type="ECO:0000313" key="2">
    <source>
        <dbReference type="EMBL" id="KAG1799724.1"/>
    </source>
</evidence>
<comment type="caution">
    <text evidence="2">The sequence shown here is derived from an EMBL/GenBank/DDBJ whole genome shotgun (WGS) entry which is preliminary data.</text>
</comment>
<evidence type="ECO:0000256" key="1">
    <source>
        <dbReference type="SAM" id="Coils"/>
    </source>
</evidence>